<dbReference type="Pfam" id="PF00531">
    <property type="entry name" value="Death"/>
    <property type="match status" value="1"/>
</dbReference>
<proteinExistence type="predicted"/>
<reference evidence="3" key="1">
    <citation type="submission" date="2022-11" db="UniProtKB">
        <authorList>
            <consortium name="EnsemblMetazoa"/>
        </authorList>
    </citation>
    <scope>IDENTIFICATION</scope>
</reference>
<dbReference type="InterPro" id="IPR000488">
    <property type="entry name" value="Death_dom"/>
</dbReference>
<dbReference type="Proteomes" id="UP000887568">
    <property type="component" value="Unplaced"/>
</dbReference>
<organism evidence="3 4">
    <name type="scientific">Patiria miniata</name>
    <name type="common">Bat star</name>
    <name type="synonym">Asterina miniata</name>
    <dbReference type="NCBI Taxonomy" id="46514"/>
    <lineage>
        <taxon>Eukaryota</taxon>
        <taxon>Metazoa</taxon>
        <taxon>Echinodermata</taxon>
        <taxon>Eleutherozoa</taxon>
        <taxon>Asterozoa</taxon>
        <taxon>Asteroidea</taxon>
        <taxon>Valvatacea</taxon>
        <taxon>Valvatida</taxon>
        <taxon>Asterinidae</taxon>
        <taxon>Patiria</taxon>
    </lineage>
</organism>
<evidence type="ECO:0000313" key="3">
    <source>
        <dbReference type="EnsemblMetazoa" id="XP_038065982.1"/>
    </source>
</evidence>
<dbReference type="PROSITE" id="PS50017">
    <property type="entry name" value="DEATH_DOMAIN"/>
    <property type="match status" value="2"/>
</dbReference>
<name>A0A914AQE5_PATMI</name>
<evidence type="ECO:0000256" key="1">
    <source>
        <dbReference type="SAM" id="MobiDB-lite"/>
    </source>
</evidence>
<dbReference type="InterPro" id="IPR011990">
    <property type="entry name" value="TPR-like_helical_dom_sf"/>
</dbReference>
<accession>A0A914AQE5</accession>
<dbReference type="EnsemblMetazoa" id="XM_038210054.1">
    <property type="protein sequence ID" value="XP_038065982.1"/>
    <property type="gene ID" value="LOC119736049"/>
</dbReference>
<feature type="domain" description="Death" evidence="2">
    <location>
        <begin position="30"/>
        <end position="108"/>
    </location>
</feature>
<feature type="region of interest" description="Disordered" evidence="1">
    <location>
        <begin position="1"/>
        <end position="26"/>
    </location>
</feature>
<dbReference type="PANTHER" id="PTHR16253:SF0">
    <property type="entry name" value="TETRATRICOPEPTIDE REPEAT PROTEIN 22"/>
    <property type="match status" value="1"/>
</dbReference>
<keyword evidence="4" id="KW-1185">Reference proteome</keyword>
<feature type="region of interest" description="Disordered" evidence="1">
    <location>
        <begin position="453"/>
        <end position="494"/>
    </location>
</feature>
<dbReference type="GeneID" id="119736049"/>
<dbReference type="AlphaFoldDB" id="A0A914AQE5"/>
<dbReference type="InterPro" id="IPR042342">
    <property type="entry name" value="TTC22"/>
</dbReference>
<dbReference type="OrthoDB" id="9976543at2759"/>
<protein>
    <recommendedName>
        <fullName evidence="2">Death domain-containing protein</fullName>
    </recommendedName>
</protein>
<dbReference type="Gene3D" id="1.25.40.10">
    <property type="entry name" value="Tetratricopeptide repeat domain"/>
    <property type="match status" value="1"/>
</dbReference>
<dbReference type="RefSeq" id="XP_038065982.1">
    <property type="nucleotide sequence ID" value="XM_038210054.1"/>
</dbReference>
<sequence length="1009" mass="114038">MDGQPQAAVRERDTQDEAGPSRLPGESSINDKTLFIVAERLGPEWVQLALELCITRIQIQTIERVYPQNTIRQGLEMLGTWTLAQPTSIELQKTTLRAALRNIGRADIFCESCINDKILSDVASRLGDGWVTLALQLDFTLTQVKTIETNYPQETKRQGLEMLETWKHDQSISVEQQITTLGAALKNIRRTDIADFLKDFPTLLIKTNAPWKETKTARATGNWDGPRHQVAAIIESCDGVLEQVNQGSVTFVVRIMSREGLDKLWRMYTSGELAKKLTELLITEELTTEDKSIRDIQATIPKNDYDQACGFFDELKNQRKEFPTVSVETDASLKGTETARATGNLRMDIADSNDWEGQDYRRHQVSAVLESCDGVLEQGNPGSGTFVVRIMSREGLDKLWRMYTTGELGKKLTEILITEELTTEDKSDLAIQATIPENYYDQACGFFDELEKDQQKDEEDSSGMMDVEHKELGESSPAKTGYSSDPAEQSAERSAEKLEILHTTTEGAFTFEVMQADTMDTTTEGFTGASITAEEDPIEALTGTVANLKLASRRTLATPVGHFHLSLLCNRSRLTDITADFKRGHLLAYLEEKRMKAERHAIRNLLGVLAYRQENDRQGALDYFNHILSPGEDPDNLNAMANRHFVMSTSRGGIPVAAPDEPDLSTKEGKRAQARRYAEQAFALIDEKNNDAIYYERSSRVLELCNQAMELAGHLVDLDESNDWKYLAGEASYEMLRKTMKTIETHDEACQAMNNAVWSFWTIAEHPSTDVNMKSSAWVHIGVLFSWVSKWNVPIGDVPESLSEFIDDPERCVRKAREIVPDSPQVLNYLARFRSQAGDVEEALRLYEESILLPSTKENFFAYSSRAELCLKEHKRAVSADAPDRRHLDQAKDDLEYILTKHESPLDYAMLADVCLQMAKIPIDSATRQEYLTKALHNCFISENCQRGNERDQLYNVRGRCQCLLGQHRRARESFKLGMRCEKKLGYRWGECGSLLADCEDHHRLGDDY</sequence>
<dbReference type="InterPro" id="IPR011029">
    <property type="entry name" value="DEATH-like_dom_sf"/>
</dbReference>
<dbReference type="Gene3D" id="1.10.533.10">
    <property type="entry name" value="Death Domain, Fas"/>
    <property type="match status" value="2"/>
</dbReference>
<dbReference type="GO" id="GO:0007165">
    <property type="term" value="P:signal transduction"/>
    <property type="evidence" value="ECO:0007669"/>
    <property type="project" value="InterPro"/>
</dbReference>
<dbReference type="PANTHER" id="PTHR16253">
    <property type="entry name" value="TETRATRICOPEPTIDE REPEAT PROTEIN 22"/>
    <property type="match status" value="1"/>
</dbReference>
<dbReference type="SUPFAM" id="SSF47986">
    <property type="entry name" value="DEATH domain"/>
    <property type="match status" value="2"/>
</dbReference>
<feature type="compositionally biased region" description="Polar residues" evidence="1">
    <location>
        <begin position="477"/>
        <end position="487"/>
    </location>
</feature>
<dbReference type="CDD" id="cd01670">
    <property type="entry name" value="Death"/>
    <property type="match status" value="2"/>
</dbReference>
<evidence type="ECO:0000259" key="2">
    <source>
        <dbReference type="PROSITE" id="PS50017"/>
    </source>
</evidence>
<dbReference type="SUPFAM" id="SSF48452">
    <property type="entry name" value="TPR-like"/>
    <property type="match status" value="2"/>
</dbReference>
<feature type="domain" description="Death" evidence="2">
    <location>
        <begin position="115"/>
        <end position="201"/>
    </location>
</feature>
<evidence type="ECO:0000313" key="4">
    <source>
        <dbReference type="Proteomes" id="UP000887568"/>
    </source>
</evidence>